<feature type="domain" description="Polysaccharide lyase 8 N-terminal alpha-helical" evidence="7">
    <location>
        <begin position="11"/>
        <end position="270"/>
    </location>
</feature>
<dbReference type="Pfam" id="PF02278">
    <property type="entry name" value="Lyase_8"/>
    <property type="match status" value="1"/>
</dbReference>
<keyword evidence="4" id="KW-0106">Calcium</keyword>
<dbReference type="InterPro" id="IPR038970">
    <property type="entry name" value="Lyase_8"/>
</dbReference>
<keyword evidence="9" id="KW-1185">Reference proteome</keyword>
<evidence type="ECO:0000256" key="3">
    <source>
        <dbReference type="ARBA" id="ARBA00011245"/>
    </source>
</evidence>
<organism evidence="8 9">
    <name type="scientific">Echinicola pacifica</name>
    <dbReference type="NCBI Taxonomy" id="346377"/>
    <lineage>
        <taxon>Bacteria</taxon>
        <taxon>Pseudomonadati</taxon>
        <taxon>Bacteroidota</taxon>
        <taxon>Cytophagia</taxon>
        <taxon>Cytophagales</taxon>
        <taxon>Cyclobacteriaceae</taxon>
        <taxon>Echinicola</taxon>
    </lineage>
</organism>
<dbReference type="InterPro" id="IPR012970">
    <property type="entry name" value="Lyase_8_alpha_N"/>
</dbReference>
<dbReference type="GO" id="GO:0005975">
    <property type="term" value="P:carbohydrate metabolic process"/>
    <property type="evidence" value="ECO:0007669"/>
    <property type="project" value="InterPro"/>
</dbReference>
<dbReference type="InterPro" id="IPR011013">
    <property type="entry name" value="Gal_mutarotase_sf_dom"/>
</dbReference>
<sequence length="624" mass="70569">MDNYIKNFNLQEGAWSDLNYQDKDKTGWDVTTHLYRCRYLSYAYANPSSGYHNSPKILAILNSALDHFLSIGYKNRNWFPMEVSIPSVLLDVEILLGDELSASNKQRMNEFCSHVKIYKSGANLIYLGNNVLHYALLTGNEALAEEAVTKMLGEITRGSATAIQDDYSFYHHKERLQQFSYGGAFLQISSQLAWELSDSKYAFPADKVDILRQFMLQGMRWMVRGKYTVPPTIDRAASRKESLSSTISIETVEFLEDLDPANKAAYQQMKEQLSSPKAMSVIGTRAFYKGEILTHHTREFSTFVKVISDRTQPVESINGENTQGKFSSFGNNFFLKNGKEYYDLMAFWNWNLQPGFTYSPSANAIIRKPFSGVLATEELGLASMDYALEDASHKPVLKAKKTWFTHGDIMVALVSDLQSSTKEVKTAMDQSRWAGWVQTNGKNLSSAQGYTMDQGEFVFHNGLVYGTGPSSLISLDLIDKKASWGDINIKYKGEKPLMDKVFLPYIKQSEGDFYYYIAPARNLGEAKAIHSSAGFEVNMNNEKAQIIQFSEDIIAGVIWDSSYKVMLGKHSVTFSHPSYFIYNNGDLTFTNPSSEVLEMELTIDDKRIKVVLDKLNGNTRRIPE</sequence>
<dbReference type="PANTHER" id="PTHR38481">
    <property type="entry name" value="HYALURONATE LYASE"/>
    <property type="match status" value="1"/>
</dbReference>
<dbReference type="GO" id="GO:0005576">
    <property type="term" value="C:extracellular region"/>
    <property type="evidence" value="ECO:0007669"/>
    <property type="project" value="InterPro"/>
</dbReference>
<comment type="caution">
    <text evidence="8">The sequence shown here is derived from an EMBL/GenBank/DDBJ whole genome shotgun (WGS) entry which is preliminary data.</text>
</comment>
<dbReference type="PANTHER" id="PTHR38481:SF1">
    <property type="entry name" value="HYALURONATE LYASE"/>
    <property type="match status" value="1"/>
</dbReference>
<reference evidence="8" key="1">
    <citation type="journal article" date="2014" name="Int. J. Syst. Evol. Microbiol.">
        <title>Complete genome sequence of Corynebacterium casei LMG S-19264T (=DSM 44701T), isolated from a smear-ripened cheese.</title>
        <authorList>
            <consortium name="US DOE Joint Genome Institute (JGI-PGF)"/>
            <person name="Walter F."/>
            <person name="Albersmeier A."/>
            <person name="Kalinowski J."/>
            <person name="Ruckert C."/>
        </authorList>
    </citation>
    <scope>NUCLEOTIDE SEQUENCE</scope>
    <source>
        <strain evidence="8">KCTC 12368</strain>
    </source>
</reference>
<dbReference type="GO" id="GO:0016837">
    <property type="term" value="F:carbon-oxygen lyase activity, acting on polysaccharides"/>
    <property type="evidence" value="ECO:0007669"/>
    <property type="project" value="UniProtKB-ARBA"/>
</dbReference>
<dbReference type="SUPFAM" id="SSF74650">
    <property type="entry name" value="Galactose mutarotase-like"/>
    <property type="match status" value="1"/>
</dbReference>
<evidence type="ECO:0000313" key="9">
    <source>
        <dbReference type="Proteomes" id="UP000619457"/>
    </source>
</evidence>
<dbReference type="Gene3D" id="2.70.98.10">
    <property type="match status" value="1"/>
</dbReference>
<feature type="active site" evidence="5">
    <location>
        <position position="172"/>
    </location>
</feature>
<comment type="similarity">
    <text evidence="2">Belongs to the polysaccharide lyase 8 family.</text>
</comment>
<evidence type="ECO:0000313" key="8">
    <source>
        <dbReference type="EMBL" id="GGZ15061.1"/>
    </source>
</evidence>
<dbReference type="EMBL" id="BMWX01000001">
    <property type="protein sequence ID" value="GGZ15061.1"/>
    <property type="molecule type" value="Genomic_DNA"/>
</dbReference>
<protein>
    <recommendedName>
        <fullName evidence="10">Chondroitin AC lyase</fullName>
    </recommendedName>
</protein>
<feature type="active site" evidence="5">
    <location>
        <position position="235"/>
    </location>
</feature>
<name>A0A918UJL9_9BACT</name>
<proteinExistence type="inferred from homology"/>
<dbReference type="Proteomes" id="UP000619457">
    <property type="component" value="Unassembled WGS sequence"/>
</dbReference>
<evidence type="ECO:0008006" key="10">
    <source>
        <dbReference type="Google" id="ProtNLM"/>
    </source>
</evidence>
<dbReference type="InterPro" id="IPR008929">
    <property type="entry name" value="Chondroitin_lyas"/>
</dbReference>
<evidence type="ECO:0000259" key="7">
    <source>
        <dbReference type="Pfam" id="PF08124"/>
    </source>
</evidence>
<reference evidence="8" key="2">
    <citation type="submission" date="2020-09" db="EMBL/GenBank/DDBJ databases">
        <authorList>
            <person name="Sun Q."/>
            <person name="Kim S."/>
        </authorList>
    </citation>
    <scope>NUCLEOTIDE SEQUENCE</scope>
    <source>
        <strain evidence="8">KCTC 12368</strain>
    </source>
</reference>
<evidence type="ECO:0000259" key="6">
    <source>
        <dbReference type="Pfam" id="PF02278"/>
    </source>
</evidence>
<dbReference type="Pfam" id="PF08124">
    <property type="entry name" value="Lyase_8_N"/>
    <property type="match status" value="1"/>
</dbReference>
<evidence type="ECO:0000256" key="2">
    <source>
        <dbReference type="ARBA" id="ARBA00006699"/>
    </source>
</evidence>
<dbReference type="InterPro" id="IPR003159">
    <property type="entry name" value="Lyase_8_central_dom"/>
</dbReference>
<dbReference type="SUPFAM" id="SSF48230">
    <property type="entry name" value="Chondroitin AC/alginate lyase"/>
    <property type="match status" value="1"/>
</dbReference>
<gene>
    <name evidence="8" type="ORF">GCM10007049_03880</name>
</gene>
<evidence type="ECO:0000256" key="5">
    <source>
        <dbReference type="PIRSR" id="PIRSR638970-1"/>
    </source>
</evidence>
<comment type="cofactor">
    <cofactor evidence="1">
        <name>Ca(2+)</name>
        <dbReference type="ChEBI" id="CHEBI:29108"/>
    </cofactor>
</comment>
<comment type="subunit">
    <text evidence="3">Monomer.</text>
</comment>
<evidence type="ECO:0000256" key="4">
    <source>
        <dbReference type="ARBA" id="ARBA00022837"/>
    </source>
</evidence>
<evidence type="ECO:0000256" key="1">
    <source>
        <dbReference type="ARBA" id="ARBA00001913"/>
    </source>
</evidence>
<dbReference type="GO" id="GO:0030246">
    <property type="term" value="F:carbohydrate binding"/>
    <property type="evidence" value="ECO:0007669"/>
    <property type="project" value="InterPro"/>
</dbReference>
<dbReference type="Gene3D" id="1.50.10.100">
    <property type="entry name" value="Chondroitin AC/alginate lyase"/>
    <property type="match status" value="1"/>
</dbReference>
<accession>A0A918UJL9</accession>
<feature type="domain" description="Polysaccharide lyase family 8 central" evidence="6">
    <location>
        <begin position="285"/>
        <end position="519"/>
    </location>
</feature>
<dbReference type="AlphaFoldDB" id="A0A918UJL9"/>
<feature type="active site" evidence="5">
    <location>
        <position position="181"/>
    </location>
</feature>
<dbReference type="InterPro" id="IPR014718">
    <property type="entry name" value="GH-type_carb-bd"/>
</dbReference>